<dbReference type="InterPro" id="IPR025110">
    <property type="entry name" value="AMP-bd_C"/>
</dbReference>
<dbReference type="Gene3D" id="3.30.559.10">
    <property type="entry name" value="Chloramphenicol acetyltransferase-like domain"/>
    <property type="match status" value="2"/>
</dbReference>
<sequence length="1554" mass="177972">MEGLQIKNIYPLTPMQEGMLYHSLLNPNSPEYFQQMSLHIIGHVDHIVLKETMNKLIERYEALRTIFLYEDVEEPLQVALQKRDVELHVEDISHLGLDESRQYVHQFEALDREKGFDLSSDKLMRISLLHQGNDQYTMIWSFHHIIMDGWCIGIIVDDFFSIYQSLTLGSAPQLGPVYPYSNYIAWLEQQDKALAKGYWKSYLDGFEQISPVPKKRYNTKSFSAHENRTFEFSLDVPTHIIEDMSRQFGVTLSSVIQSVWGILLQHYNATDDVVFGTVVSGRPADVVGVEKMVGLFINTIPVRVKGEGTQTFKEVIQQVQHDLLQSNEHSFYPLADIQAETDHKSELIQSLVAFENYPIDEELRHSKKGLPFDIDNVKVFEQSSYGFNLSIVPGDVLTIRLNYSIIEYDTSFIEKIANHFNRVIRYGLDNPDIELRDICLLGQEEERQILIDFNQTSGDYPREQTLHALFHEQVEKYPDRVAVVFEGETLTYKELNRKANQVARVLRAQGVEPNDLVGIMADRSLEMIIGLVGVLKSGGAYVPIDPDYPEERISFILENSNSRYLLTQHHLLSKIKFSGVTLNLGSEELYSGPTENLDEVNQSSDLAYMMYTSGSTGQPKGTLTRHYNISRLVKNTNYIQLEADDCILQLSSFSFDGSTFDIFGALLNGARLVLLRKENLLDLKQLSDTIRQEGITVFFITTALFNALVEESIESLNNIRKVFFGGEKTSKYHVEKAIHYLGPNRVVNVYGPTESTVFALYEPINEWDDQVENVPIGRPISHTTALILDKNNHLSPIGVIGELCLGGEGLAKGYWQNESLTRERFIANPYQPEGVLYKTGDLARWLPDGRIEYWGRMDQQIKLRGFRIELDEIKQHLLRFDGVSEATVVVRNDKQEHSYLCAYFVFEETRKPSVSSLKESLAEKLPAYMLPAYYVQLDSLPLTANGKINGKALPEPEVSYAQLEQKSTPVSEWEQGLASIWEDVLGIEGVGQKDHFFDCGGHSLKATILASRINKHFNIEFPLRAIFEHATLQKMAAYIQELEGKSFLPIEPVEQREFYPVSPAQKRMYVVSQLDTMGISYNIPIVLHIKGELDLARLEKAFLLLLQRHEALRTSFEMLGEELVQKVHPVPDFKLNVIQGRATRSAVKDQIQPFDFTKAPLFRVGVIQESLQEHVLVLDMHHIISDGVSLNLLVKELSAFYKEETLPEVRLQYKDYTQWQYQNQSKVRDEQKHYWTNKFTGNIPVLDFPTDYVRPPVQTFEGRQIHFELGREGTARLKRSLQQDGVTLYMILLSAYSVLLMKYTGQEEMVVGSPVAGRRHTDTQEIIGLFVNTLALRLYPEKKLGFGDVLQAVKEEVIHAFEHQEYPLEELLDQLDIRRDLSRNPLFNTSFTLQNMEMTDWQLGGLEITPYDHGHSVSKFDFLLAANESDEKLLFSLEYNTQLFSRITMEQMSQHFLAILESVSNNPELKLAEINMLTDQESKYLVSQFNPEPIGFPEQAIHVLFEEQVRQRPAQEAIRFGQQSLTYQELNDKANQIAHALRARGVQREELVGI</sequence>
<dbReference type="InterPro" id="IPR020806">
    <property type="entry name" value="PKS_PP-bd"/>
</dbReference>
<dbReference type="Gene3D" id="3.30.300.30">
    <property type="match status" value="1"/>
</dbReference>
<dbReference type="InterPro" id="IPR045851">
    <property type="entry name" value="AMP-bd_C_sf"/>
</dbReference>
<comment type="cofactor">
    <cofactor evidence="1">
        <name>pantetheine 4'-phosphate</name>
        <dbReference type="ChEBI" id="CHEBI:47942"/>
    </cofactor>
</comment>
<dbReference type="RefSeq" id="WP_307396683.1">
    <property type="nucleotide sequence ID" value="NZ_JAUSTY010000018.1"/>
</dbReference>
<feature type="domain" description="Carrier" evidence="5">
    <location>
        <begin position="968"/>
        <end position="1043"/>
    </location>
</feature>
<accession>A0ABT9W305</accession>
<keyword evidence="4" id="KW-0597">Phosphoprotein</keyword>
<dbReference type="SUPFAM" id="SSF47336">
    <property type="entry name" value="ACP-like"/>
    <property type="match status" value="1"/>
</dbReference>
<dbReference type="PROSITE" id="PS00455">
    <property type="entry name" value="AMP_BINDING"/>
    <property type="match status" value="1"/>
</dbReference>
<dbReference type="InterPro" id="IPR023213">
    <property type="entry name" value="CAT-like_dom_sf"/>
</dbReference>
<dbReference type="InterPro" id="IPR010071">
    <property type="entry name" value="AA_adenyl_dom"/>
</dbReference>
<evidence type="ECO:0000313" key="7">
    <source>
        <dbReference type="Proteomes" id="UP001235840"/>
    </source>
</evidence>
<keyword evidence="3" id="KW-0596">Phosphopantetheine</keyword>
<dbReference type="Gene3D" id="3.40.50.980">
    <property type="match status" value="2"/>
</dbReference>
<gene>
    <name evidence="6" type="ORF">J2S11_003549</name>
</gene>
<evidence type="ECO:0000313" key="6">
    <source>
        <dbReference type="EMBL" id="MDQ0167622.1"/>
    </source>
</evidence>
<comment type="similarity">
    <text evidence="2">Belongs to the ATP-dependent AMP-binding enzyme family.</text>
</comment>
<dbReference type="Gene3D" id="1.10.1200.10">
    <property type="entry name" value="ACP-like"/>
    <property type="match status" value="1"/>
</dbReference>
<dbReference type="EMBL" id="JAUSTY010000018">
    <property type="protein sequence ID" value="MDQ0167622.1"/>
    <property type="molecule type" value="Genomic_DNA"/>
</dbReference>
<dbReference type="Gene3D" id="3.40.50.12780">
    <property type="entry name" value="N-terminal domain of ligase-like"/>
    <property type="match status" value="1"/>
</dbReference>
<dbReference type="Gene3D" id="2.30.38.10">
    <property type="entry name" value="Luciferase, Domain 3"/>
    <property type="match status" value="1"/>
</dbReference>
<comment type="caution">
    <text evidence="6">The sequence shown here is derived from an EMBL/GenBank/DDBJ whole genome shotgun (WGS) entry which is preliminary data.</text>
</comment>
<dbReference type="SUPFAM" id="SSF52777">
    <property type="entry name" value="CoA-dependent acyltransferases"/>
    <property type="match status" value="4"/>
</dbReference>
<proteinExistence type="inferred from homology"/>
<dbReference type="Pfam" id="PF00668">
    <property type="entry name" value="Condensation"/>
    <property type="match status" value="2"/>
</dbReference>
<dbReference type="Pfam" id="PF13193">
    <property type="entry name" value="AMP-binding_C"/>
    <property type="match status" value="1"/>
</dbReference>
<dbReference type="CDD" id="cd19543">
    <property type="entry name" value="DCL_NRPS"/>
    <property type="match status" value="1"/>
</dbReference>
<dbReference type="InterPro" id="IPR009081">
    <property type="entry name" value="PP-bd_ACP"/>
</dbReference>
<organism evidence="6 7">
    <name type="scientific">Caldalkalibacillus horti</name>
    <dbReference type="NCBI Taxonomy" id="77523"/>
    <lineage>
        <taxon>Bacteria</taxon>
        <taxon>Bacillati</taxon>
        <taxon>Bacillota</taxon>
        <taxon>Bacilli</taxon>
        <taxon>Bacillales</taxon>
        <taxon>Bacillaceae</taxon>
        <taxon>Caldalkalibacillus</taxon>
    </lineage>
</organism>
<dbReference type="PROSITE" id="PS50075">
    <property type="entry name" value="CARRIER"/>
    <property type="match status" value="1"/>
</dbReference>
<dbReference type="InterPro" id="IPR020845">
    <property type="entry name" value="AMP-binding_CS"/>
</dbReference>
<evidence type="ECO:0000256" key="1">
    <source>
        <dbReference type="ARBA" id="ARBA00001957"/>
    </source>
</evidence>
<dbReference type="InterPro" id="IPR036736">
    <property type="entry name" value="ACP-like_sf"/>
</dbReference>
<dbReference type="NCBIfam" id="TIGR01733">
    <property type="entry name" value="AA-adenyl-dom"/>
    <property type="match status" value="1"/>
</dbReference>
<evidence type="ECO:0000259" key="5">
    <source>
        <dbReference type="PROSITE" id="PS50075"/>
    </source>
</evidence>
<dbReference type="InterPro" id="IPR001242">
    <property type="entry name" value="Condensation_dom"/>
</dbReference>
<evidence type="ECO:0000256" key="2">
    <source>
        <dbReference type="ARBA" id="ARBA00006432"/>
    </source>
</evidence>
<dbReference type="SMART" id="SM00823">
    <property type="entry name" value="PKS_PP"/>
    <property type="match status" value="1"/>
</dbReference>
<reference evidence="6 7" key="1">
    <citation type="submission" date="2023-07" db="EMBL/GenBank/DDBJ databases">
        <title>Genomic Encyclopedia of Type Strains, Phase IV (KMG-IV): sequencing the most valuable type-strain genomes for metagenomic binning, comparative biology and taxonomic classification.</title>
        <authorList>
            <person name="Goeker M."/>
        </authorList>
    </citation>
    <scope>NUCLEOTIDE SEQUENCE [LARGE SCALE GENOMIC DNA]</scope>
    <source>
        <strain evidence="6 7">DSM 12751</strain>
    </source>
</reference>
<dbReference type="CDD" id="cd19531">
    <property type="entry name" value="LCL_NRPS-like"/>
    <property type="match status" value="1"/>
</dbReference>
<evidence type="ECO:0000256" key="3">
    <source>
        <dbReference type="ARBA" id="ARBA00022450"/>
    </source>
</evidence>
<dbReference type="PANTHER" id="PTHR45527:SF1">
    <property type="entry name" value="FATTY ACID SYNTHASE"/>
    <property type="match status" value="1"/>
</dbReference>
<keyword evidence="7" id="KW-1185">Reference proteome</keyword>
<dbReference type="InterPro" id="IPR042099">
    <property type="entry name" value="ANL_N_sf"/>
</dbReference>
<name>A0ABT9W305_9BACI</name>
<dbReference type="SUPFAM" id="SSF56801">
    <property type="entry name" value="Acetyl-CoA synthetase-like"/>
    <property type="match status" value="2"/>
</dbReference>
<feature type="non-terminal residue" evidence="6">
    <location>
        <position position="1554"/>
    </location>
</feature>
<dbReference type="CDD" id="cd12117">
    <property type="entry name" value="A_NRPS_Srf_like"/>
    <property type="match status" value="1"/>
</dbReference>
<dbReference type="Pfam" id="PF00501">
    <property type="entry name" value="AMP-binding"/>
    <property type="match status" value="2"/>
</dbReference>
<dbReference type="Pfam" id="PF00550">
    <property type="entry name" value="PP-binding"/>
    <property type="match status" value="1"/>
</dbReference>
<dbReference type="Gene3D" id="3.30.559.30">
    <property type="entry name" value="Nonribosomal peptide synthetase, condensation domain"/>
    <property type="match status" value="2"/>
</dbReference>
<dbReference type="InterPro" id="IPR000873">
    <property type="entry name" value="AMP-dep_synth/lig_dom"/>
</dbReference>
<dbReference type="Proteomes" id="UP001235840">
    <property type="component" value="Unassembled WGS sequence"/>
</dbReference>
<protein>
    <submittedName>
        <fullName evidence="6">Amino acid adenylation domain-containing protein</fullName>
    </submittedName>
</protein>
<dbReference type="PANTHER" id="PTHR45527">
    <property type="entry name" value="NONRIBOSOMAL PEPTIDE SYNTHETASE"/>
    <property type="match status" value="1"/>
</dbReference>
<evidence type="ECO:0000256" key="4">
    <source>
        <dbReference type="ARBA" id="ARBA00022553"/>
    </source>
</evidence>